<dbReference type="EMBL" id="JAUIZM010000004">
    <property type="protein sequence ID" value="KAK1387618.1"/>
    <property type="molecule type" value="Genomic_DNA"/>
</dbReference>
<dbReference type="Proteomes" id="UP001237642">
    <property type="component" value="Unassembled WGS sequence"/>
</dbReference>
<name>A0AAD8MXT4_9APIA</name>
<accession>A0AAD8MXT4</accession>
<keyword evidence="7" id="KW-0238">DNA-binding</keyword>
<evidence type="ECO:0000256" key="7">
    <source>
        <dbReference type="ARBA" id="ARBA00023125"/>
    </source>
</evidence>
<dbReference type="Pfam" id="PF05699">
    <property type="entry name" value="Dimer_Tnp_hAT"/>
    <property type="match status" value="1"/>
</dbReference>
<keyword evidence="8" id="KW-0804">Transcription</keyword>
<organism evidence="13 14">
    <name type="scientific">Heracleum sosnowskyi</name>
    <dbReference type="NCBI Taxonomy" id="360622"/>
    <lineage>
        <taxon>Eukaryota</taxon>
        <taxon>Viridiplantae</taxon>
        <taxon>Streptophyta</taxon>
        <taxon>Embryophyta</taxon>
        <taxon>Tracheophyta</taxon>
        <taxon>Spermatophyta</taxon>
        <taxon>Magnoliopsida</taxon>
        <taxon>eudicotyledons</taxon>
        <taxon>Gunneridae</taxon>
        <taxon>Pentapetalae</taxon>
        <taxon>asterids</taxon>
        <taxon>campanulids</taxon>
        <taxon>Apiales</taxon>
        <taxon>Apiaceae</taxon>
        <taxon>Apioideae</taxon>
        <taxon>apioid superclade</taxon>
        <taxon>Tordylieae</taxon>
        <taxon>Tordyliinae</taxon>
        <taxon>Heracleum</taxon>
    </lineage>
</organism>
<evidence type="ECO:0000256" key="4">
    <source>
        <dbReference type="ARBA" id="ARBA00022771"/>
    </source>
</evidence>
<keyword evidence="4 10" id="KW-0863">Zinc-finger</keyword>
<dbReference type="PANTHER" id="PTHR46481">
    <property type="entry name" value="ZINC FINGER BED DOMAIN-CONTAINING PROTEIN 4"/>
    <property type="match status" value="1"/>
</dbReference>
<evidence type="ECO:0000256" key="8">
    <source>
        <dbReference type="ARBA" id="ARBA00023163"/>
    </source>
</evidence>
<evidence type="ECO:0000259" key="12">
    <source>
        <dbReference type="PROSITE" id="PS50808"/>
    </source>
</evidence>
<protein>
    <submittedName>
        <fullName evidence="13">Zinc finger BED domain-containing protein RICESLEEPER 2</fullName>
    </submittedName>
</protein>
<dbReference type="Pfam" id="PF14372">
    <property type="entry name" value="hAT-like_RNase-H"/>
    <property type="match status" value="1"/>
</dbReference>
<dbReference type="InterPro" id="IPR052035">
    <property type="entry name" value="ZnF_BED_domain_contain"/>
</dbReference>
<dbReference type="InterPro" id="IPR025525">
    <property type="entry name" value="hAT-like_transposase_RNase-H"/>
</dbReference>
<keyword evidence="3" id="KW-0479">Metal-binding</keyword>
<comment type="subunit">
    <text evidence="2">Homodimer.</text>
</comment>
<evidence type="ECO:0000256" key="5">
    <source>
        <dbReference type="ARBA" id="ARBA00022833"/>
    </source>
</evidence>
<keyword evidence="6" id="KW-0805">Transcription regulation</keyword>
<sequence>MCSQTENLNQQIHQPSSINLPSQPNPPQPLGQTSENVNNPNQSNPNEQIPQNTNTTPADQNDKVILGKRKGKTSPVWEHFNIKKFNGKEKAICKYCNKELGGDSKNGTKHLHDHLKRCQKRKQMDIRQHVLVAENKKNDGSVTIKSYYFDQETSRKEMANMIIMYDYPINMVNHYGFRRYSLSLQQQYRIVSPNTTRNDILKIYESEKKKMMKVLEKNKSRVGVTSDMWTSSNKKRGYMVITGHYIDDSWKLKSCILRFAYVPCPHTAEALCGVIMDVIEEATERIRDSVVYWTATPKREEKFEEAARQLHINFGKKLELDCVTRWNSTYNMLETAIAYKDVFPRLRQREHRYKCVPTEDDWVIGKEICEKLKIFSNVIELFSGTKYPTANIYFPKVCLIKMKITEWLCSQNVVIQSMASKMLPKFENFWNEIHGIMGVTAVLDPRYKMQLLEYYFPLLYGREARIKVDTVRQICYDLVSEYQSKTSENGDVSESVATVSPFVSSTSHSVDPVEASLFGFDLFVKKNQNSIASESAFSTSGRILSAHRSRLQPETLEALMCTRDWLWASISGNPPSAIIASEQQDDSVIEVIEVVCMDGIEEIDVHSDLRKLSTKEIASYSGSSTHEAA</sequence>
<comment type="subcellular location">
    <subcellularLocation>
        <location evidence="1">Nucleus</location>
    </subcellularLocation>
</comment>
<evidence type="ECO:0000256" key="11">
    <source>
        <dbReference type="SAM" id="MobiDB-lite"/>
    </source>
</evidence>
<dbReference type="SMART" id="SM00614">
    <property type="entry name" value="ZnF_BED"/>
    <property type="match status" value="1"/>
</dbReference>
<reference evidence="13" key="1">
    <citation type="submission" date="2023-02" db="EMBL/GenBank/DDBJ databases">
        <title>Genome of toxic invasive species Heracleum sosnowskyi carries increased number of genes despite the absence of recent whole-genome duplications.</title>
        <authorList>
            <person name="Schelkunov M."/>
            <person name="Shtratnikova V."/>
            <person name="Makarenko M."/>
            <person name="Klepikova A."/>
            <person name="Omelchenko D."/>
            <person name="Novikova G."/>
            <person name="Obukhova E."/>
            <person name="Bogdanov V."/>
            <person name="Penin A."/>
            <person name="Logacheva M."/>
        </authorList>
    </citation>
    <scope>NUCLEOTIDE SEQUENCE</scope>
    <source>
        <strain evidence="13">Hsosn_3</strain>
        <tissue evidence="13">Leaf</tissue>
    </source>
</reference>
<dbReference type="GO" id="GO:0005634">
    <property type="term" value="C:nucleus"/>
    <property type="evidence" value="ECO:0007669"/>
    <property type="project" value="UniProtKB-SubCell"/>
</dbReference>
<evidence type="ECO:0000256" key="9">
    <source>
        <dbReference type="ARBA" id="ARBA00023242"/>
    </source>
</evidence>
<keyword evidence="9" id="KW-0539">Nucleus</keyword>
<evidence type="ECO:0000256" key="1">
    <source>
        <dbReference type="ARBA" id="ARBA00004123"/>
    </source>
</evidence>
<dbReference type="GO" id="GO:0008270">
    <property type="term" value="F:zinc ion binding"/>
    <property type="evidence" value="ECO:0007669"/>
    <property type="project" value="UniProtKB-KW"/>
</dbReference>
<dbReference type="InterPro" id="IPR003656">
    <property type="entry name" value="Znf_BED"/>
</dbReference>
<dbReference type="Pfam" id="PF02892">
    <property type="entry name" value="zf-BED"/>
    <property type="match status" value="1"/>
</dbReference>
<evidence type="ECO:0000313" key="13">
    <source>
        <dbReference type="EMBL" id="KAK1387618.1"/>
    </source>
</evidence>
<feature type="domain" description="BED-type" evidence="12">
    <location>
        <begin position="71"/>
        <end position="126"/>
    </location>
</feature>
<feature type="region of interest" description="Disordered" evidence="11">
    <location>
        <begin position="1"/>
        <end position="70"/>
    </location>
</feature>
<evidence type="ECO:0000256" key="2">
    <source>
        <dbReference type="ARBA" id="ARBA00011738"/>
    </source>
</evidence>
<dbReference type="SUPFAM" id="SSF57667">
    <property type="entry name" value="beta-beta-alpha zinc fingers"/>
    <property type="match status" value="1"/>
</dbReference>
<evidence type="ECO:0000313" key="14">
    <source>
        <dbReference type="Proteomes" id="UP001237642"/>
    </source>
</evidence>
<dbReference type="GO" id="GO:0003677">
    <property type="term" value="F:DNA binding"/>
    <property type="evidence" value="ECO:0007669"/>
    <property type="project" value="UniProtKB-KW"/>
</dbReference>
<feature type="compositionally biased region" description="Polar residues" evidence="11">
    <location>
        <begin position="1"/>
        <end position="13"/>
    </location>
</feature>
<proteinExistence type="predicted"/>
<dbReference type="InterPro" id="IPR012337">
    <property type="entry name" value="RNaseH-like_sf"/>
</dbReference>
<comment type="caution">
    <text evidence="13">The sequence shown here is derived from an EMBL/GenBank/DDBJ whole genome shotgun (WGS) entry which is preliminary data.</text>
</comment>
<dbReference type="AlphaFoldDB" id="A0AAD8MXT4"/>
<reference evidence="13" key="2">
    <citation type="submission" date="2023-05" db="EMBL/GenBank/DDBJ databases">
        <authorList>
            <person name="Schelkunov M.I."/>
        </authorList>
    </citation>
    <scope>NUCLEOTIDE SEQUENCE</scope>
    <source>
        <strain evidence="13">Hsosn_3</strain>
        <tissue evidence="13">Leaf</tissue>
    </source>
</reference>
<evidence type="ECO:0000256" key="6">
    <source>
        <dbReference type="ARBA" id="ARBA00023015"/>
    </source>
</evidence>
<gene>
    <name evidence="13" type="ORF">POM88_015796</name>
</gene>
<evidence type="ECO:0000256" key="3">
    <source>
        <dbReference type="ARBA" id="ARBA00022723"/>
    </source>
</evidence>
<dbReference type="SUPFAM" id="SSF53098">
    <property type="entry name" value="Ribonuclease H-like"/>
    <property type="match status" value="1"/>
</dbReference>
<dbReference type="InterPro" id="IPR008906">
    <property type="entry name" value="HATC_C_dom"/>
</dbReference>
<keyword evidence="14" id="KW-1185">Reference proteome</keyword>
<keyword evidence="5" id="KW-0862">Zinc</keyword>
<dbReference type="GO" id="GO:0046983">
    <property type="term" value="F:protein dimerization activity"/>
    <property type="evidence" value="ECO:0007669"/>
    <property type="project" value="InterPro"/>
</dbReference>
<dbReference type="PROSITE" id="PS50808">
    <property type="entry name" value="ZF_BED"/>
    <property type="match status" value="1"/>
</dbReference>
<dbReference type="PANTHER" id="PTHR46481:SF11">
    <property type="entry name" value="ZINC FINGER BED DOMAIN-CONTAINING PROTEIN RICESLEEPER 2-LIKE"/>
    <property type="match status" value="1"/>
</dbReference>
<dbReference type="InterPro" id="IPR036236">
    <property type="entry name" value="Znf_C2H2_sf"/>
</dbReference>
<feature type="compositionally biased region" description="Low complexity" evidence="11">
    <location>
        <begin position="36"/>
        <end position="52"/>
    </location>
</feature>
<evidence type="ECO:0000256" key="10">
    <source>
        <dbReference type="PROSITE-ProRule" id="PRU00027"/>
    </source>
</evidence>